<dbReference type="CDD" id="cd21117">
    <property type="entry name" value="Twitch_MoaA"/>
    <property type="match status" value="1"/>
</dbReference>
<dbReference type="InterPro" id="IPR013785">
    <property type="entry name" value="Aldolase_TIM"/>
</dbReference>
<evidence type="ECO:0000256" key="10">
    <source>
        <dbReference type="ARBA" id="ARBA00023239"/>
    </source>
</evidence>
<evidence type="ECO:0000313" key="15">
    <source>
        <dbReference type="EMBL" id="BEQ16117.1"/>
    </source>
</evidence>
<dbReference type="SUPFAM" id="SSF102114">
    <property type="entry name" value="Radical SAM enzymes"/>
    <property type="match status" value="1"/>
</dbReference>
<dbReference type="InterPro" id="IPR058240">
    <property type="entry name" value="rSAM_sf"/>
</dbReference>
<feature type="binding site" evidence="12">
    <location>
        <position position="38"/>
    </location>
    <ligand>
        <name>S-adenosyl-L-methionine</name>
        <dbReference type="ChEBI" id="CHEBI:59789"/>
    </ligand>
</feature>
<feature type="binding site" evidence="12">
    <location>
        <position position="207"/>
    </location>
    <ligand>
        <name>S-adenosyl-L-methionine</name>
        <dbReference type="ChEBI" id="CHEBI:59789"/>
    </ligand>
</feature>
<keyword evidence="7 12" id="KW-0411">Iron-sulfur</keyword>
<dbReference type="RefSeq" id="WP_338601492.1">
    <property type="nucleotide sequence ID" value="NZ_AP028679.1"/>
</dbReference>
<dbReference type="InterPro" id="IPR050105">
    <property type="entry name" value="MoCo_biosynth_MoaA/MoaC"/>
</dbReference>
<evidence type="ECO:0000256" key="5">
    <source>
        <dbReference type="ARBA" id="ARBA00022741"/>
    </source>
</evidence>
<evidence type="ECO:0000256" key="3">
    <source>
        <dbReference type="ARBA" id="ARBA00022691"/>
    </source>
</evidence>
<dbReference type="SMART" id="SM00729">
    <property type="entry name" value="Elp3"/>
    <property type="match status" value="1"/>
</dbReference>
<evidence type="ECO:0000313" key="16">
    <source>
        <dbReference type="Proteomes" id="UP001366166"/>
    </source>
</evidence>
<dbReference type="PANTHER" id="PTHR22960:SF0">
    <property type="entry name" value="MOLYBDENUM COFACTOR BIOSYNTHESIS PROTEIN 1"/>
    <property type="match status" value="1"/>
</dbReference>
<feature type="binding site" evidence="12">
    <location>
        <position position="274"/>
    </location>
    <ligand>
        <name>[4Fe-4S] cluster</name>
        <dbReference type="ChEBI" id="CHEBI:49883"/>
        <label>2</label>
        <note>4Fe-4S-substrate</note>
    </ligand>
</feature>
<feature type="binding site" evidence="12">
    <location>
        <position position="271"/>
    </location>
    <ligand>
        <name>[4Fe-4S] cluster</name>
        <dbReference type="ChEBI" id="CHEBI:49883"/>
        <label>2</label>
        <note>4Fe-4S-substrate</note>
    </ligand>
</feature>
<dbReference type="InterPro" id="IPR006638">
    <property type="entry name" value="Elp3/MiaA/NifB-like_rSAM"/>
</dbReference>
<keyword evidence="8 12" id="KW-0342">GTP-binding</keyword>
<proteinExistence type="inferred from homology"/>
<keyword evidence="5 12" id="KW-0547">Nucleotide-binding</keyword>
<dbReference type="Pfam" id="PF06463">
    <property type="entry name" value="Mob_synth_C"/>
    <property type="match status" value="1"/>
</dbReference>
<feature type="binding site" evidence="12">
    <location>
        <position position="106"/>
    </location>
    <ligand>
        <name>GTP</name>
        <dbReference type="ChEBI" id="CHEBI:37565"/>
    </ligand>
</feature>
<dbReference type="InterPro" id="IPR007197">
    <property type="entry name" value="rSAM"/>
</dbReference>
<dbReference type="GO" id="GO:0005525">
    <property type="term" value="F:GTP binding"/>
    <property type="evidence" value="ECO:0007669"/>
    <property type="project" value="UniProtKB-UniRule"/>
</dbReference>
<feature type="binding site" evidence="12">
    <location>
        <position position="39"/>
    </location>
    <ligand>
        <name>[4Fe-4S] cluster</name>
        <dbReference type="ChEBI" id="CHEBI:49883"/>
        <label>1</label>
        <note>4Fe-4S-S-AdoMet</note>
    </ligand>
</feature>
<dbReference type="HAMAP" id="MF_01225_B">
    <property type="entry name" value="MoaA_B"/>
    <property type="match status" value="1"/>
</dbReference>
<keyword evidence="16" id="KW-1185">Reference proteome</keyword>
<protein>
    <recommendedName>
        <fullName evidence="1 12">GTP 3',8-cyclase</fullName>
        <ecNumber evidence="1 12">4.1.99.22</ecNumber>
    </recommendedName>
    <alternativeName>
        <fullName evidence="12">Molybdenum cofactor biosynthesis protein A</fullName>
    </alternativeName>
</protein>
<comment type="cofactor">
    <cofactor evidence="12">
        <name>[4Fe-4S] cluster</name>
        <dbReference type="ChEBI" id="CHEBI:49883"/>
    </cofactor>
    <text evidence="12">Binds 2 [4Fe-4S] clusters. Binds 1 [4Fe-4S] cluster coordinated with 3 cysteines and an exchangeable S-adenosyl-L-methionine and 1 [4Fe-4S] cluster coordinated with 3 cysteines and the GTP-derived substrate.</text>
</comment>
<evidence type="ECO:0000256" key="11">
    <source>
        <dbReference type="ARBA" id="ARBA00048697"/>
    </source>
</evidence>
<dbReference type="GO" id="GO:0046872">
    <property type="term" value="F:metal ion binding"/>
    <property type="evidence" value="ECO:0007669"/>
    <property type="project" value="UniProtKB-KW"/>
</dbReference>
<feature type="binding site" evidence="12">
    <location>
        <position position="130"/>
    </location>
    <ligand>
        <name>S-adenosyl-L-methionine</name>
        <dbReference type="ChEBI" id="CHEBI:59789"/>
    </ligand>
</feature>
<name>A0AAU9EI15_9BACT</name>
<keyword evidence="2 12" id="KW-0004">4Fe-4S</keyword>
<dbReference type="InterPro" id="IPR040064">
    <property type="entry name" value="MoaA-like"/>
</dbReference>
<dbReference type="Gene3D" id="3.20.20.70">
    <property type="entry name" value="Aldolase class I"/>
    <property type="match status" value="1"/>
</dbReference>
<feature type="binding site" evidence="12">
    <location>
        <position position="288"/>
    </location>
    <ligand>
        <name>[4Fe-4S] cluster</name>
        <dbReference type="ChEBI" id="CHEBI:49883"/>
        <label>2</label>
        <note>4Fe-4S-substrate</note>
    </ligand>
</feature>
<dbReference type="PANTHER" id="PTHR22960">
    <property type="entry name" value="MOLYBDOPTERIN COFACTOR SYNTHESIS PROTEIN A"/>
    <property type="match status" value="1"/>
</dbReference>
<dbReference type="GO" id="GO:0006777">
    <property type="term" value="P:Mo-molybdopterin cofactor biosynthetic process"/>
    <property type="evidence" value="ECO:0007669"/>
    <property type="project" value="UniProtKB-UniRule"/>
</dbReference>
<dbReference type="KEGG" id="dmp:FAK_31830"/>
<dbReference type="Pfam" id="PF04055">
    <property type="entry name" value="Radical_SAM"/>
    <property type="match status" value="1"/>
</dbReference>
<evidence type="ECO:0000256" key="7">
    <source>
        <dbReference type="ARBA" id="ARBA00023014"/>
    </source>
</evidence>
<evidence type="ECO:0000256" key="8">
    <source>
        <dbReference type="ARBA" id="ARBA00023134"/>
    </source>
</evidence>
<dbReference type="GO" id="GO:1904047">
    <property type="term" value="F:S-adenosyl-L-methionine binding"/>
    <property type="evidence" value="ECO:0007669"/>
    <property type="project" value="UniProtKB-UniRule"/>
</dbReference>
<dbReference type="SFLD" id="SFLDS00029">
    <property type="entry name" value="Radical_SAM"/>
    <property type="match status" value="1"/>
</dbReference>
<feature type="binding site" evidence="12">
    <location>
        <position position="173"/>
    </location>
    <ligand>
        <name>GTP</name>
        <dbReference type="ChEBI" id="CHEBI:37565"/>
    </ligand>
</feature>
<dbReference type="AlphaFoldDB" id="A0AAU9EI15"/>
<keyword evidence="9 12" id="KW-0501">Molybdenum cofactor biosynthesis</keyword>
<comment type="function">
    <text evidence="12">Catalyzes the cyclization of GTP to (8S)-3',8-cyclo-7,8-dihydroguanosine 5'-triphosphate.</text>
</comment>
<feature type="region of interest" description="Disordered" evidence="13">
    <location>
        <begin position="325"/>
        <end position="344"/>
    </location>
</feature>
<dbReference type="EC" id="4.1.99.22" evidence="1 12"/>
<evidence type="ECO:0000256" key="6">
    <source>
        <dbReference type="ARBA" id="ARBA00023004"/>
    </source>
</evidence>
<accession>A0AAU9EI15</accession>
<comment type="similarity">
    <text evidence="12">Belongs to the radical SAM superfamily. MoaA family.</text>
</comment>
<dbReference type="SFLD" id="SFLDG01383">
    <property type="entry name" value="cyclic_pyranopterin_phosphate"/>
    <property type="match status" value="1"/>
</dbReference>
<dbReference type="GO" id="GO:0051539">
    <property type="term" value="F:4 iron, 4 sulfur cluster binding"/>
    <property type="evidence" value="ECO:0007669"/>
    <property type="project" value="UniProtKB-UniRule"/>
</dbReference>
<comment type="pathway">
    <text evidence="12">Cofactor biosynthesis; molybdopterin biosynthesis.</text>
</comment>
<dbReference type="InterPro" id="IPR013483">
    <property type="entry name" value="MoaA"/>
</dbReference>
<evidence type="ECO:0000256" key="1">
    <source>
        <dbReference type="ARBA" id="ARBA00012167"/>
    </source>
</evidence>
<feature type="binding site" evidence="12">
    <location>
        <position position="25"/>
    </location>
    <ligand>
        <name>GTP</name>
        <dbReference type="ChEBI" id="CHEBI:37565"/>
    </ligand>
</feature>
<dbReference type="Proteomes" id="UP001366166">
    <property type="component" value="Chromosome"/>
</dbReference>
<feature type="domain" description="Radical SAM core" evidence="14">
    <location>
        <begin position="16"/>
        <end position="240"/>
    </location>
</feature>
<gene>
    <name evidence="12 15" type="primary">moaA</name>
    <name evidence="15" type="ORF">FAK_31830</name>
</gene>
<evidence type="ECO:0000259" key="14">
    <source>
        <dbReference type="PROSITE" id="PS51918"/>
    </source>
</evidence>
<evidence type="ECO:0000256" key="2">
    <source>
        <dbReference type="ARBA" id="ARBA00022485"/>
    </source>
</evidence>
<evidence type="ECO:0000256" key="13">
    <source>
        <dbReference type="SAM" id="MobiDB-lite"/>
    </source>
</evidence>
<dbReference type="InterPro" id="IPR000385">
    <property type="entry name" value="MoaA_NifB_PqqE_Fe-S-bd_CS"/>
</dbReference>
<comment type="subunit">
    <text evidence="12">Monomer and homodimer.</text>
</comment>
<evidence type="ECO:0000256" key="9">
    <source>
        <dbReference type="ARBA" id="ARBA00023150"/>
    </source>
</evidence>
<dbReference type="GO" id="GO:0061799">
    <property type="term" value="F:cyclic pyranopterin monophosphate synthase activity"/>
    <property type="evidence" value="ECO:0007669"/>
    <property type="project" value="TreeGrafter"/>
</dbReference>
<feature type="binding site" evidence="12">
    <location>
        <begin position="276"/>
        <end position="278"/>
    </location>
    <ligand>
        <name>GTP</name>
        <dbReference type="ChEBI" id="CHEBI:37565"/>
    </ligand>
</feature>
<evidence type="ECO:0000256" key="4">
    <source>
        <dbReference type="ARBA" id="ARBA00022723"/>
    </source>
</evidence>
<feature type="binding site" evidence="12">
    <location>
        <position position="79"/>
    </location>
    <ligand>
        <name>S-adenosyl-L-methionine</name>
        <dbReference type="ChEBI" id="CHEBI:59789"/>
    </ligand>
</feature>
<dbReference type="SFLD" id="SFLDG01386">
    <property type="entry name" value="main_SPASM_domain-containing"/>
    <property type="match status" value="1"/>
</dbReference>
<dbReference type="InterPro" id="IPR010505">
    <property type="entry name" value="MoaA_twitch"/>
</dbReference>
<feature type="binding site" evidence="12">
    <location>
        <position position="75"/>
    </location>
    <ligand>
        <name>GTP</name>
        <dbReference type="ChEBI" id="CHEBI:37565"/>
    </ligand>
</feature>
<feature type="binding site" evidence="12">
    <location>
        <position position="32"/>
    </location>
    <ligand>
        <name>[4Fe-4S] cluster</name>
        <dbReference type="ChEBI" id="CHEBI:49883"/>
        <label>1</label>
        <note>4Fe-4S-S-AdoMet</note>
    </ligand>
</feature>
<keyword evidence="6 12" id="KW-0408">Iron</keyword>
<feature type="binding site" evidence="12">
    <location>
        <position position="36"/>
    </location>
    <ligand>
        <name>[4Fe-4S] cluster</name>
        <dbReference type="ChEBI" id="CHEBI:49883"/>
        <label>1</label>
        <note>4Fe-4S-S-AdoMet</note>
    </ligand>
</feature>
<keyword evidence="10 12" id="KW-0456">Lyase</keyword>
<dbReference type="NCBIfam" id="TIGR02666">
    <property type="entry name" value="moaA"/>
    <property type="match status" value="1"/>
</dbReference>
<dbReference type="CDD" id="cd01335">
    <property type="entry name" value="Radical_SAM"/>
    <property type="match status" value="1"/>
</dbReference>
<dbReference type="PROSITE" id="PS01305">
    <property type="entry name" value="MOAA_NIFB_PQQE"/>
    <property type="match status" value="1"/>
</dbReference>
<sequence>MTTTSSAPTPTQLVDCFGRRLHYLRLSITDLCNLRCRYCMPPEGVEKLPQEMVLTLEELARVARIAVDLGVDKIRLTGGEPLLRKGLSRLLGDLKALRPRPDLRMTTNGILLAAKLPELVAGGVSTVNVSLDTLKPDLYGQITGLGAEAGGPALAKVRQGIRAALDEPNISVKINVVLLGGVNDEEIVEFARLTLEHPLAVRFIEYMPVGRSTPFQPERFLAAEQVLARIRTLGEVEPLPQRPGDGPAQRLRLTGAPGELGVISALSSHFCATCNRIRLSSEGQVVPCLLSDTAVELKPLLRGGADDARIAQALLEAARLKPQGHHQGVLSPHAAGCQMSRLGG</sequence>
<dbReference type="PROSITE" id="PS51918">
    <property type="entry name" value="RADICAL_SAM"/>
    <property type="match status" value="1"/>
</dbReference>
<dbReference type="SFLD" id="SFLDG01067">
    <property type="entry name" value="SPASM/twitch_domain_containing"/>
    <property type="match status" value="1"/>
</dbReference>
<keyword evidence="4 12" id="KW-0479">Metal-binding</keyword>
<dbReference type="GO" id="GO:0061798">
    <property type="term" value="F:GTP 3',8'-cyclase activity"/>
    <property type="evidence" value="ECO:0007669"/>
    <property type="project" value="UniProtKB-UniRule"/>
</dbReference>
<evidence type="ECO:0000256" key="12">
    <source>
        <dbReference type="HAMAP-Rule" id="MF_01225"/>
    </source>
</evidence>
<dbReference type="EMBL" id="AP028679">
    <property type="protein sequence ID" value="BEQ16117.1"/>
    <property type="molecule type" value="Genomic_DNA"/>
</dbReference>
<reference evidence="16" key="1">
    <citation type="journal article" date="2023" name="Arch. Microbiol.">
        <title>Desulfoferula mesophilus gen. nov. sp. nov., a mesophilic sulfate-reducing bacterium isolated from a brackish lake sediment.</title>
        <authorList>
            <person name="Watanabe T."/>
            <person name="Yabe T."/>
            <person name="Tsuji J.M."/>
            <person name="Fukui M."/>
        </authorList>
    </citation>
    <scope>NUCLEOTIDE SEQUENCE [LARGE SCALE GENOMIC DNA]</scope>
    <source>
        <strain evidence="16">12FAK</strain>
    </source>
</reference>
<organism evidence="15 16">
    <name type="scientific">Desulfoferula mesophila</name>
    <dbReference type="NCBI Taxonomy" id="3058419"/>
    <lineage>
        <taxon>Bacteria</taxon>
        <taxon>Pseudomonadati</taxon>
        <taxon>Thermodesulfobacteriota</taxon>
        <taxon>Desulfarculia</taxon>
        <taxon>Desulfarculales</taxon>
        <taxon>Desulfarculaceae</taxon>
        <taxon>Desulfoferula</taxon>
    </lineage>
</organism>
<comment type="catalytic activity">
    <reaction evidence="11 12">
        <text>GTP + AH2 + S-adenosyl-L-methionine = (8S)-3',8-cyclo-7,8-dihydroguanosine 5'-triphosphate + 5'-deoxyadenosine + L-methionine + A + H(+)</text>
        <dbReference type="Rhea" id="RHEA:49576"/>
        <dbReference type="ChEBI" id="CHEBI:13193"/>
        <dbReference type="ChEBI" id="CHEBI:15378"/>
        <dbReference type="ChEBI" id="CHEBI:17319"/>
        <dbReference type="ChEBI" id="CHEBI:17499"/>
        <dbReference type="ChEBI" id="CHEBI:37565"/>
        <dbReference type="ChEBI" id="CHEBI:57844"/>
        <dbReference type="ChEBI" id="CHEBI:59789"/>
        <dbReference type="ChEBI" id="CHEBI:131766"/>
        <dbReference type="EC" id="4.1.99.22"/>
    </reaction>
</comment>
<keyword evidence="3 12" id="KW-0949">S-adenosyl-L-methionine</keyword>